<evidence type="ECO:0000256" key="7">
    <source>
        <dbReference type="ARBA" id="ARBA00022840"/>
    </source>
</evidence>
<comment type="cofactor">
    <cofactor evidence="1">
        <name>Mg(2+)</name>
        <dbReference type="ChEBI" id="CHEBI:18420"/>
    </cofactor>
</comment>
<dbReference type="SUPFAM" id="SSF81301">
    <property type="entry name" value="Nucleotidyltransferase"/>
    <property type="match status" value="1"/>
</dbReference>
<dbReference type="PANTHER" id="PTHR33571">
    <property type="entry name" value="SSL8005 PROTEIN"/>
    <property type="match status" value="1"/>
</dbReference>
<evidence type="ECO:0000256" key="2">
    <source>
        <dbReference type="ARBA" id="ARBA00022649"/>
    </source>
</evidence>
<evidence type="ECO:0000256" key="9">
    <source>
        <dbReference type="ARBA" id="ARBA00038276"/>
    </source>
</evidence>
<gene>
    <name evidence="11" type="ORF">KIH27_09900</name>
</gene>
<keyword evidence="2" id="KW-1277">Toxin-antitoxin system</keyword>
<evidence type="ECO:0000313" key="11">
    <source>
        <dbReference type="EMBL" id="MBS9533896.1"/>
    </source>
</evidence>
<sequence length="84" mass="9529">MSVRRLDVFGSAAGGTFDAATSDVDILVEFDPVLDVDHFDRYFTLKERLEALFDRPVDLVTAASLRNPYFRQRVMATREPLYAA</sequence>
<dbReference type="Pfam" id="PF01909">
    <property type="entry name" value="NTP_transf_2"/>
    <property type="match status" value="1"/>
</dbReference>
<evidence type="ECO:0000259" key="10">
    <source>
        <dbReference type="Pfam" id="PF01909"/>
    </source>
</evidence>
<dbReference type="CDD" id="cd05403">
    <property type="entry name" value="NT_KNTase_like"/>
    <property type="match status" value="1"/>
</dbReference>
<protein>
    <submittedName>
        <fullName evidence="11">Nucleotidyltransferase domain-containing protein</fullName>
    </submittedName>
</protein>
<keyword evidence="7" id="KW-0067">ATP-binding</keyword>
<evidence type="ECO:0000256" key="5">
    <source>
        <dbReference type="ARBA" id="ARBA00022723"/>
    </source>
</evidence>
<keyword evidence="3" id="KW-0808">Transferase</keyword>
<dbReference type="Proteomes" id="UP001519535">
    <property type="component" value="Unassembled WGS sequence"/>
</dbReference>
<dbReference type="InterPro" id="IPR002934">
    <property type="entry name" value="Polymerase_NTP_transf_dom"/>
</dbReference>
<name>A0ABS5RHX2_9MYCO</name>
<comment type="similarity">
    <text evidence="9">Belongs to the MntA antitoxin family.</text>
</comment>
<keyword evidence="6" id="KW-0547">Nucleotide-binding</keyword>
<evidence type="ECO:0000256" key="1">
    <source>
        <dbReference type="ARBA" id="ARBA00001946"/>
    </source>
</evidence>
<accession>A0ABS5RHX2</accession>
<dbReference type="Gene3D" id="3.30.460.10">
    <property type="entry name" value="Beta Polymerase, domain 2"/>
    <property type="match status" value="1"/>
</dbReference>
<reference evidence="11 12" key="1">
    <citation type="submission" date="2021-05" db="EMBL/GenBank/DDBJ databases">
        <title>Mycobacterium acidophilum sp. nov., an extremely acid-tolerant member of the genus Mycobacterium.</title>
        <authorList>
            <person name="Xia J."/>
        </authorList>
    </citation>
    <scope>NUCLEOTIDE SEQUENCE [LARGE SCALE GENOMIC DNA]</scope>
    <source>
        <strain evidence="11 12">M1</strain>
    </source>
</reference>
<evidence type="ECO:0000256" key="4">
    <source>
        <dbReference type="ARBA" id="ARBA00022695"/>
    </source>
</evidence>
<evidence type="ECO:0000256" key="8">
    <source>
        <dbReference type="ARBA" id="ARBA00022842"/>
    </source>
</evidence>
<keyword evidence="12" id="KW-1185">Reference proteome</keyword>
<keyword evidence="4" id="KW-0548">Nucleotidyltransferase</keyword>
<evidence type="ECO:0000256" key="6">
    <source>
        <dbReference type="ARBA" id="ARBA00022741"/>
    </source>
</evidence>
<evidence type="ECO:0000313" key="12">
    <source>
        <dbReference type="Proteomes" id="UP001519535"/>
    </source>
</evidence>
<evidence type="ECO:0000256" key="3">
    <source>
        <dbReference type="ARBA" id="ARBA00022679"/>
    </source>
</evidence>
<dbReference type="InterPro" id="IPR043519">
    <property type="entry name" value="NT_sf"/>
</dbReference>
<organism evidence="11 12">
    <name type="scientific">Mycolicibacter acidiphilus</name>
    <dbReference type="NCBI Taxonomy" id="2835306"/>
    <lineage>
        <taxon>Bacteria</taxon>
        <taxon>Bacillati</taxon>
        <taxon>Actinomycetota</taxon>
        <taxon>Actinomycetes</taxon>
        <taxon>Mycobacteriales</taxon>
        <taxon>Mycobacteriaceae</taxon>
        <taxon>Mycolicibacter</taxon>
    </lineage>
</organism>
<dbReference type="PANTHER" id="PTHR33571:SF12">
    <property type="entry name" value="BSL3053 PROTEIN"/>
    <property type="match status" value="1"/>
</dbReference>
<keyword evidence="8" id="KW-0460">Magnesium</keyword>
<comment type="caution">
    <text evidence="11">The sequence shown here is derived from an EMBL/GenBank/DDBJ whole genome shotgun (WGS) entry which is preliminary data.</text>
</comment>
<dbReference type="EMBL" id="JAHCLR010000015">
    <property type="protein sequence ID" value="MBS9533896.1"/>
    <property type="molecule type" value="Genomic_DNA"/>
</dbReference>
<keyword evidence="5" id="KW-0479">Metal-binding</keyword>
<feature type="domain" description="Polymerase nucleotidyl transferase" evidence="10">
    <location>
        <begin position="4"/>
        <end position="75"/>
    </location>
</feature>
<proteinExistence type="inferred from homology"/>
<dbReference type="InterPro" id="IPR052038">
    <property type="entry name" value="Type-VII_TA_antitoxin"/>
</dbReference>